<feature type="domain" description="PPM-type phosphatase" evidence="13">
    <location>
        <begin position="116"/>
        <end position="369"/>
    </location>
</feature>
<organism evidence="14 15">
    <name type="scientific">Nicotiana tabacum</name>
    <name type="common">Common tobacco</name>
    <dbReference type="NCBI Taxonomy" id="4097"/>
    <lineage>
        <taxon>Eukaryota</taxon>
        <taxon>Viridiplantae</taxon>
        <taxon>Streptophyta</taxon>
        <taxon>Embryophyta</taxon>
        <taxon>Tracheophyta</taxon>
        <taxon>Spermatophyta</taxon>
        <taxon>Magnoliopsida</taxon>
        <taxon>eudicotyledons</taxon>
        <taxon>Gunneridae</taxon>
        <taxon>Pentapetalae</taxon>
        <taxon>asterids</taxon>
        <taxon>lamiids</taxon>
        <taxon>Solanales</taxon>
        <taxon>Solanaceae</taxon>
        <taxon>Nicotianoideae</taxon>
        <taxon>Nicotianeae</taxon>
        <taxon>Nicotiana</taxon>
    </lineage>
</organism>
<evidence type="ECO:0000256" key="6">
    <source>
        <dbReference type="ARBA" id="ARBA00022801"/>
    </source>
</evidence>
<dbReference type="CDD" id="cd00143">
    <property type="entry name" value="PP2Cc"/>
    <property type="match status" value="1"/>
</dbReference>
<comment type="catalytic activity">
    <reaction evidence="11">
        <text>O-phospho-L-threonyl-[protein] + H2O = L-threonyl-[protein] + phosphate</text>
        <dbReference type="Rhea" id="RHEA:47004"/>
        <dbReference type="Rhea" id="RHEA-COMP:11060"/>
        <dbReference type="Rhea" id="RHEA-COMP:11605"/>
        <dbReference type="ChEBI" id="CHEBI:15377"/>
        <dbReference type="ChEBI" id="CHEBI:30013"/>
        <dbReference type="ChEBI" id="CHEBI:43474"/>
        <dbReference type="ChEBI" id="CHEBI:61977"/>
        <dbReference type="EC" id="3.1.3.16"/>
    </reaction>
</comment>
<dbReference type="AlphaFoldDB" id="A0A1S4A4X0"/>
<dbReference type="GeneID" id="107793792"/>
<sequence>MPSANIAVANSPALLSPSPTPSSISLPLIFCNKHVSPPPLQSPLALRSSSSFSNNFEVKKSVCSASFSTSTTPTILKRKRPTKITIPIVSLNFEPVAHETPNRDRLENEVEVEGEGYSLYSKRGKRGALEDRYSAIIHNPHNHSKQALFGVFDGHGGVKAADFAAKNMGKNIMNEVALRSEEGLEEAVREGYLTTDANFLKLNNANGGSSCVTALIQNGKLVVSNAGDCRAVMSRGGLAEALTVDHRPSMQDERERIESSGGYVDCSRGAWRIQGSLAVSRGIGDSHLKRWVIAEPETKILMIEPESEFLILASDGLWDKVSNQEAVEVVRPLCIGVGDPKPSSACRKLVDLALMRGSSDDITAMVIQLGYFVQ</sequence>
<evidence type="ECO:0000256" key="7">
    <source>
        <dbReference type="ARBA" id="ARBA00022842"/>
    </source>
</evidence>
<dbReference type="InterPro" id="IPR036457">
    <property type="entry name" value="PPM-type-like_dom_sf"/>
</dbReference>
<keyword evidence="7" id="KW-0460">Magnesium</keyword>
<comment type="similarity">
    <text evidence="3 12">Belongs to the PP2C family.</text>
</comment>
<name>A0A1S4A4X0_TOBAC</name>
<keyword evidence="14" id="KW-1185">Reference proteome</keyword>
<dbReference type="SUPFAM" id="SSF81606">
    <property type="entry name" value="PP2C-like"/>
    <property type="match status" value="1"/>
</dbReference>
<dbReference type="GO" id="GO:0004722">
    <property type="term" value="F:protein serine/threonine phosphatase activity"/>
    <property type="evidence" value="ECO:0000318"/>
    <property type="project" value="GO_Central"/>
</dbReference>
<dbReference type="RefSeq" id="XP_016471717.1">
    <property type="nucleotide sequence ID" value="XM_016616231.2"/>
</dbReference>
<dbReference type="OMA" id="IANEDAY"/>
<protein>
    <recommendedName>
        <fullName evidence="4">protein-serine/threonine phosphatase</fullName>
        <ecNumber evidence="4">3.1.3.16</ecNumber>
    </recommendedName>
</protein>
<keyword evidence="9" id="KW-0464">Manganese</keyword>
<dbReference type="Pfam" id="PF00481">
    <property type="entry name" value="PP2C"/>
    <property type="match status" value="1"/>
</dbReference>
<dbReference type="SMR" id="A0A1S4A4X0"/>
<dbReference type="PANTHER" id="PTHR47992">
    <property type="entry name" value="PROTEIN PHOSPHATASE"/>
    <property type="match status" value="1"/>
</dbReference>
<dbReference type="EC" id="3.1.3.16" evidence="4"/>
<gene>
    <name evidence="15" type="primary">LOC107793792</name>
</gene>
<comment type="cofactor">
    <cofactor evidence="1">
        <name>Mn(2+)</name>
        <dbReference type="ChEBI" id="CHEBI:29035"/>
    </cofactor>
</comment>
<accession>A0A1S4A4X0</accession>
<dbReference type="PROSITE" id="PS51746">
    <property type="entry name" value="PPM_2"/>
    <property type="match status" value="1"/>
</dbReference>
<evidence type="ECO:0000256" key="9">
    <source>
        <dbReference type="ARBA" id="ARBA00023211"/>
    </source>
</evidence>
<evidence type="ECO:0000256" key="3">
    <source>
        <dbReference type="ARBA" id="ARBA00006702"/>
    </source>
</evidence>
<dbReference type="InterPro" id="IPR015655">
    <property type="entry name" value="PP2C"/>
</dbReference>
<evidence type="ECO:0000313" key="15">
    <source>
        <dbReference type="RefSeq" id="XP_016471717.1"/>
    </source>
</evidence>
<evidence type="ECO:0000256" key="2">
    <source>
        <dbReference type="ARBA" id="ARBA00001946"/>
    </source>
</evidence>
<dbReference type="SMART" id="SM00331">
    <property type="entry name" value="PP2C_SIG"/>
    <property type="match status" value="1"/>
</dbReference>
<dbReference type="RefSeq" id="XP_016471717.1">
    <property type="nucleotide sequence ID" value="XM_016616231.1"/>
</dbReference>
<dbReference type="FunFam" id="3.60.40.10:FF:000044">
    <property type="entry name" value="probable protein phosphatase 2C 25"/>
    <property type="match status" value="1"/>
</dbReference>
<comment type="cofactor">
    <cofactor evidence="2">
        <name>Mg(2+)</name>
        <dbReference type="ChEBI" id="CHEBI:18420"/>
    </cofactor>
</comment>
<keyword evidence="8 12" id="KW-0904">Protein phosphatase</keyword>
<evidence type="ECO:0000256" key="11">
    <source>
        <dbReference type="ARBA" id="ARBA00048336"/>
    </source>
</evidence>
<dbReference type="InterPro" id="IPR000222">
    <property type="entry name" value="PP2C_BS"/>
</dbReference>
<evidence type="ECO:0000313" key="14">
    <source>
        <dbReference type="Proteomes" id="UP000790787"/>
    </source>
</evidence>
<dbReference type="OrthoDB" id="10264738at2759"/>
<dbReference type="GO" id="GO:0046872">
    <property type="term" value="F:metal ion binding"/>
    <property type="evidence" value="ECO:0007669"/>
    <property type="project" value="UniProtKB-KW"/>
</dbReference>
<dbReference type="PaxDb" id="4097-A0A1S4A4X0"/>
<evidence type="ECO:0000256" key="4">
    <source>
        <dbReference type="ARBA" id="ARBA00013081"/>
    </source>
</evidence>
<proteinExistence type="inferred from homology"/>
<dbReference type="Gene3D" id="3.60.40.10">
    <property type="entry name" value="PPM-type phosphatase domain"/>
    <property type="match status" value="1"/>
</dbReference>
<keyword evidence="5" id="KW-0479">Metal-binding</keyword>
<dbReference type="PROSITE" id="PS01032">
    <property type="entry name" value="PPM_1"/>
    <property type="match status" value="1"/>
</dbReference>
<comment type="catalytic activity">
    <reaction evidence="10">
        <text>O-phospho-L-seryl-[protein] + H2O = L-seryl-[protein] + phosphate</text>
        <dbReference type="Rhea" id="RHEA:20629"/>
        <dbReference type="Rhea" id="RHEA-COMP:9863"/>
        <dbReference type="Rhea" id="RHEA-COMP:11604"/>
        <dbReference type="ChEBI" id="CHEBI:15377"/>
        <dbReference type="ChEBI" id="CHEBI:29999"/>
        <dbReference type="ChEBI" id="CHEBI:43474"/>
        <dbReference type="ChEBI" id="CHEBI:83421"/>
        <dbReference type="EC" id="3.1.3.16"/>
    </reaction>
</comment>
<keyword evidence="6 12" id="KW-0378">Hydrolase</keyword>
<evidence type="ECO:0000256" key="8">
    <source>
        <dbReference type="ARBA" id="ARBA00022912"/>
    </source>
</evidence>
<evidence type="ECO:0000256" key="1">
    <source>
        <dbReference type="ARBA" id="ARBA00001936"/>
    </source>
</evidence>
<dbReference type="GO" id="GO:0009738">
    <property type="term" value="P:abscisic acid-activated signaling pathway"/>
    <property type="evidence" value="ECO:0000318"/>
    <property type="project" value="GO_Central"/>
</dbReference>
<evidence type="ECO:0000256" key="5">
    <source>
        <dbReference type="ARBA" id="ARBA00022723"/>
    </source>
</evidence>
<dbReference type="KEGG" id="nta:107793792"/>
<reference evidence="14" key="1">
    <citation type="journal article" date="2014" name="Nat. Commun.">
        <title>The tobacco genome sequence and its comparison with those of tomato and potato.</title>
        <authorList>
            <person name="Sierro N."/>
            <person name="Battey J.N."/>
            <person name="Ouadi S."/>
            <person name="Bakaher N."/>
            <person name="Bovet L."/>
            <person name="Willig A."/>
            <person name="Goepfert S."/>
            <person name="Peitsch M.C."/>
            <person name="Ivanov N.V."/>
        </authorList>
    </citation>
    <scope>NUCLEOTIDE SEQUENCE [LARGE SCALE GENOMIC DNA]</scope>
</reference>
<dbReference type="Proteomes" id="UP000790787">
    <property type="component" value="Chromosome 4"/>
</dbReference>
<evidence type="ECO:0000259" key="13">
    <source>
        <dbReference type="PROSITE" id="PS51746"/>
    </source>
</evidence>
<reference evidence="15" key="2">
    <citation type="submission" date="2025-08" db="UniProtKB">
        <authorList>
            <consortium name="RefSeq"/>
        </authorList>
    </citation>
    <scope>IDENTIFICATION</scope>
    <source>
        <tissue evidence="15">Leaf</tissue>
    </source>
</reference>
<evidence type="ECO:0000256" key="10">
    <source>
        <dbReference type="ARBA" id="ARBA00047761"/>
    </source>
</evidence>
<dbReference type="STRING" id="4097.A0A1S4A4X0"/>
<dbReference type="SMART" id="SM00332">
    <property type="entry name" value="PP2Cc"/>
    <property type="match status" value="1"/>
</dbReference>
<evidence type="ECO:0000256" key="12">
    <source>
        <dbReference type="RuleBase" id="RU003465"/>
    </source>
</evidence>
<dbReference type="InterPro" id="IPR001932">
    <property type="entry name" value="PPM-type_phosphatase-like_dom"/>
</dbReference>